<name>A0A369WCH3_9GAMM</name>
<reference evidence="2 3" key="1">
    <citation type="submission" date="2018-07" db="EMBL/GenBank/DDBJ databases">
        <title>Motiliproteus coralliicola sp. nov., a bacterium isolated from Coral.</title>
        <authorList>
            <person name="Wang G."/>
        </authorList>
    </citation>
    <scope>NUCLEOTIDE SEQUENCE [LARGE SCALE GENOMIC DNA]</scope>
    <source>
        <strain evidence="2 3">C34</strain>
    </source>
</reference>
<accession>A0A369WCH3</accession>
<keyword evidence="1" id="KW-1133">Transmembrane helix</keyword>
<proteinExistence type="predicted"/>
<feature type="transmembrane region" description="Helical" evidence="1">
    <location>
        <begin position="192"/>
        <end position="213"/>
    </location>
</feature>
<feature type="transmembrane region" description="Helical" evidence="1">
    <location>
        <begin position="6"/>
        <end position="22"/>
    </location>
</feature>
<evidence type="ECO:0000256" key="1">
    <source>
        <dbReference type="SAM" id="Phobius"/>
    </source>
</evidence>
<organism evidence="2 3">
    <name type="scientific">Motiliproteus coralliicola</name>
    <dbReference type="NCBI Taxonomy" id="2283196"/>
    <lineage>
        <taxon>Bacteria</taxon>
        <taxon>Pseudomonadati</taxon>
        <taxon>Pseudomonadota</taxon>
        <taxon>Gammaproteobacteria</taxon>
        <taxon>Oceanospirillales</taxon>
        <taxon>Oceanospirillaceae</taxon>
        <taxon>Motiliproteus</taxon>
    </lineage>
</organism>
<dbReference type="Proteomes" id="UP000253769">
    <property type="component" value="Unassembled WGS sequence"/>
</dbReference>
<dbReference type="OrthoDB" id="5781498at2"/>
<keyword evidence="3" id="KW-1185">Reference proteome</keyword>
<dbReference type="RefSeq" id="WP_114696651.1">
    <property type="nucleotide sequence ID" value="NZ_QQOH01000004.1"/>
</dbReference>
<keyword evidence="1" id="KW-0812">Transmembrane</keyword>
<dbReference type="EMBL" id="QQOH01000004">
    <property type="protein sequence ID" value="RDE19031.1"/>
    <property type="molecule type" value="Genomic_DNA"/>
</dbReference>
<keyword evidence="1" id="KW-0472">Membrane</keyword>
<feature type="transmembrane region" description="Helical" evidence="1">
    <location>
        <begin position="233"/>
        <end position="254"/>
    </location>
</feature>
<protein>
    <submittedName>
        <fullName evidence="2">Uncharacterized protein</fullName>
    </submittedName>
</protein>
<gene>
    <name evidence="2" type="ORF">DV711_15660</name>
</gene>
<dbReference type="AlphaFoldDB" id="A0A369WCH3"/>
<comment type="caution">
    <text evidence="2">The sequence shown here is derived from an EMBL/GenBank/DDBJ whole genome shotgun (WGS) entry which is preliminary data.</text>
</comment>
<sequence>MWFSFGIISLVSFSIFFTYKKINASWKGESHKIKDTPYKFKMLRSKYRNTGVLIGIDANKRFDYIFKREGWVDRLCKSIGLIVEYQVGNKEFDDLVFIASDSTSLHDQMSKNDELISAVLNIFSAVNGYTFFVDQIRHNSGSLWVKLGSHSEFDQQDVKKLSLELVPLLRKLSGQIDLIPGKAKPLWKTPHLYKPAILLGISTALAINGYIQLQLLRFSDREFIVDGPLLTDHTIIVGVGVLLLLLAMTFILLGRSAKTHLVLFEVLLLGGIGSLMTVHAELRHINLEYDRSQPIAYEVSILEKKKVSTRRRTSYYLYTEDWTNDSIKRKIHVPYRTYSEASINDRLILCQKEGALGYRWLSEIVVFKDKNNTAFAMQPLCAFFKDTEELEVLKNLDEKSIQSLQLLYQKAEYQKRINKEN</sequence>
<feature type="transmembrane region" description="Helical" evidence="1">
    <location>
        <begin position="261"/>
        <end position="280"/>
    </location>
</feature>
<evidence type="ECO:0000313" key="2">
    <source>
        <dbReference type="EMBL" id="RDE19031.1"/>
    </source>
</evidence>
<evidence type="ECO:0000313" key="3">
    <source>
        <dbReference type="Proteomes" id="UP000253769"/>
    </source>
</evidence>